<evidence type="ECO:0000313" key="1">
    <source>
        <dbReference type="EMBL" id="PDQ17853.1"/>
    </source>
</evidence>
<organism evidence="1 2">
    <name type="scientific">Mesorhizobium sanjuanii</name>
    <dbReference type="NCBI Taxonomy" id="2037900"/>
    <lineage>
        <taxon>Bacteria</taxon>
        <taxon>Pseudomonadati</taxon>
        <taxon>Pseudomonadota</taxon>
        <taxon>Alphaproteobacteria</taxon>
        <taxon>Hyphomicrobiales</taxon>
        <taxon>Phyllobacteriaceae</taxon>
        <taxon>Mesorhizobium</taxon>
    </lineage>
</organism>
<dbReference type="EMBL" id="NWQG01000225">
    <property type="protein sequence ID" value="PDQ17853.1"/>
    <property type="molecule type" value="Genomic_DNA"/>
</dbReference>
<comment type="caution">
    <text evidence="1">The sequence shown here is derived from an EMBL/GenBank/DDBJ whole genome shotgun (WGS) entry which is preliminary data.</text>
</comment>
<proteinExistence type="predicted"/>
<keyword evidence="2" id="KW-1185">Reference proteome</keyword>
<gene>
    <name evidence="1" type="ORF">CN311_27750</name>
</gene>
<dbReference type="RefSeq" id="WP_097576827.1">
    <property type="nucleotide sequence ID" value="NZ_NWQG01000225.1"/>
</dbReference>
<protein>
    <submittedName>
        <fullName evidence="1">Uncharacterized protein</fullName>
    </submittedName>
</protein>
<sequence length="81" mass="8618">MASAFQTVTVERAAEAYVLSRGKAHFLSIAQAIRAIRTLMPACIATDRELEEMLAAACVTHGVPVAFDVTAAEGTEPRLLS</sequence>
<evidence type="ECO:0000313" key="2">
    <source>
        <dbReference type="Proteomes" id="UP000219182"/>
    </source>
</evidence>
<dbReference type="AlphaFoldDB" id="A0A2A6F7X5"/>
<dbReference type="Proteomes" id="UP000219182">
    <property type="component" value="Unassembled WGS sequence"/>
</dbReference>
<name>A0A2A6F7X5_9HYPH</name>
<reference evidence="1 2" key="1">
    <citation type="submission" date="2017-09" db="EMBL/GenBank/DDBJ databases">
        <title>Mesorhizobum sanjuanii sp. nov. isolated from nodules of Lotus tenuis in saline-alkaline lowlands of Flooding Pampa.</title>
        <authorList>
            <person name="Sannazzaro A.I."/>
            <person name="Torres Tejerizo G.A."/>
            <person name="Fontana F."/>
            <person name="Cumpa Velazquez L.M."/>
            <person name="Hansen L."/>
            <person name="Pistorio M."/>
            <person name="Estrella M.J."/>
        </authorList>
    </citation>
    <scope>NUCLEOTIDE SEQUENCE [LARGE SCALE GENOMIC DNA]</scope>
    <source>
        <strain evidence="1 2">BSA136</strain>
    </source>
</reference>
<accession>A0A2A6F7X5</accession>